<dbReference type="GeneID" id="13283930"/>
<protein>
    <submittedName>
        <fullName evidence="1">Predicted protein</fullName>
    </submittedName>
</protein>
<accession>E4ZQX5</accession>
<dbReference type="VEuPathDB" id="FungiDB:LEMA_uP038040.1"/>
<evidence type="ECO:0000313" key="2">
    <source>
        <dbReference type="Proteomes" id="UP000002668"/>
    </source>
</evidence>
<sequence>MYYSDFSMLQVPVLAQGVCQCQDNPEVPSHLIRHPVLELLSSADLLGVESKKSYLHG</sequence>
<evidence type="ECO:0000313" key="1">
    <source>
        <dbReference type="EMBL" id="CBX94130.1"/>
    </source>
</evidence>
<dbReference type="Proteomes" id="UP000002668">
    <property type="component" value="Genome"/>
</dbReference>
<gene>
    <name evidence="1" type="ORF">LEMA_uP038040.1</name>
</gene>
<dbReference type="AlphaFoldDB" id="E4ZQX5"/>
<proteinExistence type="predicted"/>
<dbReference type="HOGENOM" id="CLU_2996895_0_0_1"/>
<keyword evidence="2" id="KW-1185">Reference proteome</keyword>
<dbReference type="InParanoid" id="E4ZQX5"/>
<organism evidence="2">
    <name type="scientific">Leptosphaeria maculans (strain JN3 / isolate v23.1.3 / race Av1-4-5-6-7-8)</name>
    <name type="common">Blackleg fungus</name>
    <name type="synonym">Phoma lingam</name>
    <dbReference type="NCBI Taxonomy" id="985895"/>
    <lineage>
        <taxon>Eukaryota</taxon>
        <taxon>Fungi</taxon>
        <taxon>Dikarya</taxon>
        <taxon>Ascomycota</taxon>
        <taxon>Pezizomycotina</taxon>
        <taxon>Dothideomycetes</taxon>
        <taxon>Pleosporomycetidae</taxon>
        <taxon>Pleosporales</taxon>
        <taxon>Pleosporineae</taxon>
        <taxon>Leptosphaeriaceae</taxon>
        <taxon>Plenodomus</taxon>
        <taxon>Plenodomus lingam/Leptosphaeria maculans species complex</taxon>
    </lineage>
</organism>
<reference evidence="2" key="1">
    <citation type="journal article" date="2011" name="Nat. Commun.">
        <title>Effector diversification within compartments of the Leptosphaeria maculans genome affected by Repeat-Induced Point mutations.</title>
        <authorList>
            <person name="Rouxel T."/>
            <person name="Grandaubert J."/>
            <person name="Hane J.K."/>
            <person name="Hoede C."/>
            <person name="van de Wouw A.P."/>
            <person name="Couloux A."/>
            <person name="Dominguez V."/>
            <person name="Anthouard V."/>
            <person name="Bally P."/>
            <person name="Bourras S."/>
            <person name="Cozijnsen A.J."/>
            <person name="Ciuffetti L.M."/>
            <person name="Degrave A."/>
            <person name="Dilmaghani A."/>
            <person name="Duret L."/>
            <person name="Fudal I."/>
            <person name="Goodwin S.B."/>
            <person name="Gout L."/>
            <person name="Glaser N."/>
            <person name="Linglin J."/>
            <person name="Kema G.H.J."/>
            <person name="Lapalu N."/>
            <person name="Lawrence C.B."/>
            <person name="May K."/>
            <person name="Meyer M."/>
            <person name="Ollivier B."/>
            <person name="Poulain J."/>
            <person name="Schoch C.L."/>
            <person name="Simon A."/>
            <person name="Spatafora J.W."/>
            <person name="Stachowiak A."/>
            <person name="Turgeon B.G."/>
            <person name="Tyler B.M."/>
            <person name="Vincent D."/>
            <person name="Weissenbach J."/>
            <person name="Amselem J."/>
            <person name="Quesneville H."/>
            <person name="Oliver R.P."/>
            <person name="Wincker P."/>
            <person name="Balesdent M.-H."/>
            <person name="Howlett B.J."/>
        </authorList>
    </citation>
    <scope>NUCLEOTIDE SEQUENCE [LARGE SCALE GENOMIC DNA]</scope>
    <source>
        <strain evidence="2">JN3 / isolate v23.1.3 / race Av1-4-5-6-7-8</strain>
    </source>
</reference>
<name>E4ZQX5_LEPMJ</name>
<dbReference type="EMBL" id="FP929116">
    <property type="protein sequence ID" value="CBX94130.1"/>
    <property type="molecule type" value="Genomic_DNA"/>
</dbReference>